<reference evidence="3" key="1">
    <citation type="submission" date="2014-04" db="EMBL/GenBank/DDBJ databases">
        <title>Whole-Genome optical mapping and complete genome sequence of Sphingobacterium deserti sp. nov., a new spaces isolated from desert in the west of China.</title>
        <authorList>
            <person name="Teng C."/>
            <person name="Zhou Z."/>
            <person name="Li X."/>
            <person name="Chen M."/>
            <person name="Lin M."/>
            <person name="Wang L."/>
            <person name="Su S."/>
            <person name="Zhang C."/>
            <person name="Zhang W."/>
        </authorList>
    </citation>
    <scope>NUCLEOTIDE SEQUENCE [LARGE SCALE GENOMIC DNA]</scope>
    <source>
        <strain evidence="3">ACCC05744</strain>
    </source>
</reference>
<evidence type="ECO:0000256" key="1">
    <source>
        <dbReference type="SAM" id="SignalP"/>
    </source>
</evidence>
<comment type="caution">
    <text evidence="2">The sequence shown here is derived from an EMBL/GenBank/DDBJ whole genome shotgun (WGS) entry which is preliminary data.</text>
</comment>
<organism evidence="2 3">
    <name type="scientific">Sphingobacterium deserti</name>
    <dbReference type="NCBI Taxonomy" id="1229276"/>
    <lineage>
        <taxon>Bacteria</taxon>
        <taxon>Pseudomonadati</taxon>
        <taxon>Bacteroidota</taxon>
        <taxon>Sphingobacteriia</taxon>
        <taxon>Sphingobacteriales</taxon>
        <taxon>Sphingobacteriaceae</taxon>
        <taxon>Sphingobacterium</taxon>
    </lineage>
</organism>
<evidence type="ECO:0008006" key="4">
    <source>
        <dbReference type="Google" id="ProtNLM"/>
    </source>
</evidence>
<dbReference type="STRING" id="1229276.DI53_1862"/>
<keyword evidence="3" id="KW-1185">Reference proteome</keyword>
<protein>
    <recommendedName>
        <fullName evidence="4">Porin</fullName>
    </recommendedName>
</protein>
<keyword evidence="1" id="KW-0732">Signal</keyword>
<reference evidence="2 3" key="2">
    <citation type="journal article" date="2015" name="PLoS ONE">
        <title>Whole-Genome Optical Mapping and Finished Genome Sequence of Sphingobacterium deserti sp. nov., a New Species Isolated from the Western Desert of China.</title>
        <authorList>
            <person name="Teng C."/>
            <person name="Zhou Z."/>
            <person name="Molnar I."/>
            <person name="Li X."/>
            <person name="Tang R."/>
            <person name="Chen M."/>
            <person name="Wang L."/>
            <person name="Su S."/>
            <person name="Zhang W."/>
            <person name="Lin M."/>
        </authorList>
    </citation>
    <scope>NUCLEOTIDE SEQUENCE [LARGE SCALE GENOMIC DNA]</scope>
    <source>
        <strain evidence="3">ACCC05744</strain>
    </source>
</reference>
<dbReference type="Pfam" id="PF14121">
    <property type="entry name" value="Porin_10"/>
    <property type="match status" value="1"/>
</dbReference>
<feature type="chain" id="PRO_5002125286" description="Porin" evidence="1">
    <location>
        <begin position="25"/>
        <end position="666"/>
    </location>
</feature>
<proteinExistence type="predicted"/>
<dbReference type="InterPro" id="IPR025631">
    <property type="entry name" value="Porin_10"/>
</dbReference>
<evidence type="ECO:0000313" key="2">
    <source>
        <dbReference type="EMBL" id="KGE14435.1"/>
    </source>
</evidence>
<evidence type="ECO:0000313" key="3">
    <source>
        <dbReference type="Proteomes" id="UP000031802"/>
    </source>
</evidence>
<gene>
    <name evidence="2" type="ORF">DI53_1862</name>
</gene>
<dbReference type="PATRIC" id="fig|1229276.3.peg.1916"/>
<accession>A0A0B8T8Y9</accession>
<dbReference type="OrthoDB" id="1489309at2"/>
<sequence>MNRYVKQLLIFFVLVLAGAPHSSAQTEEEFSSALDSARAKEDNKKDSVVFTAKYVRYTTLDMMKQATRTVQLDTSHVNFQYYNKQNIPWNPSINLGSYGLATRDLLFTPNKTIGFQPGFYALDRYLLKPDSVQYFRARARFSELYTVGFFFDDQVFRARLAQNINPQWNIGAEYHATNTDGYYMNQDYSDRKAAVFSWYESKDKRYNLLVNGTFNNLNAPENGSVVDEGIVGGDVFQDTSSTANMGYLTRLSGINENRPHNRWRDNGMFIRQSYFLGRLDTINKGLPEMEIHPTNAVAHNSSIRQRKFLFFKNEADLYGAFPLGDIERVDDTTSITTISNEFTYTFYLRGKGVFKNEAKLDLAFQNDLIWYSDSLTSSFYQNSTLKGNLGYKFSDRIDVRAAVNQIVVGQQAGDFLYEANADIFLSENAGKISLGAYSQNKSPEMVFDRMNYTFHQWENNFNKTTTQNLSFAYQNKKIGFSGKAEYFLMDNYLYFREVDNPGNDELLLRRITPAQSGNLNLLKISVWQNFRVGRFHLDNMVVYQKTDAEAILATPELYTWHSFYYTNKLYNVMDFRLGMDVRFNTPFRSPSYAINAGQFYNDNVGINYSTYPIGNLWFTGNIDRVNLFLSYNFFNQFAYPKGYYTVRRYPMNDANFRFGVSWKFYD</sequence>
<feature type="signal peptide" evidence="1">
    <location>
        <begin position="1"/>
        <end position="24"/>
    </location>
</feature>
<dbReference type="Proteomes" id="UP000031802">
    <property type="component" value="Unassembled WGS sequence"/>
</dbReference>
<dbReference type="eggNOG" id="COG4206">
    <property type="taxonomic scope" value="Bacteria"/>
</dbReference>
<dbReference type="RefSeq" id="WP_037497947.1">
    <property type="nucleotide sequence ID" value="NZ_JJMU01000026.1"/>
</dbReference>
<dbReference type="EMBL" id="JJMU01000026">
    <property type="protein sequence ID" value="KGE14435.1"/>
    <property type="molecule type" value="Genomic_DNA"/>
</dbReference>
<name>A0A0B8T8Y9_9SPHI</name>
<dbReference type="AlphaFoldDB" id="A0A0B8T8Y9"/>